<protein>
    <submittedName>
        <fullName evidence="1">Uncharacterized protein</fullName>
    </submittedName>
</protein>
<accession>A0A9P7QU06</accession>
<dbReference type="AlphaFoldDB" id="A0A9P7QU06"/>
<evidence type="ECO:0000313" key="1">
    <source>
        <dbReference type="EMBL" id="KAG7043142.1"/>
    </source>
</evidence>
<proteinExistence type="predicted"/>
<evidence type="ECO:0000313" key="2">
    <source>
        <dbReference type="Proteomes" id="UP000699042"/>
    </source>
</evidence>
<name>A0A9P7QU06_9PEZI</name>
<comment type="caution">
    <text evidence="1">The sequence shown here is derived from an EMBL/GenBank/DDBJ whole genome shotgun (WGS) entry which is preliminary data.</text>
</comment>
<sequence length="56" mass="6268">GAPGTQDPHIPLEQCDRSPRQWHSLPFLSRDSNVRPGSEALSHLRDMLGPQMPTSY</sequence>
<dbReference type="Proteomes" id="UP000699042">
    <property type="component" value="Unassembled WGS sequence"/>
</dbReference>
<dbReference type="EMBL" id="JAESDN010000012">
    <property type="protein sequence ID" value="KAG7043142.1"/>
    <property type="molecule type" value="Genomic_DNA"/>
</dbReference>
<reference evidence="1" key="1">
    <citation type="submission" date="2021-05" db="EMBL/GenBank/DDBJ databases">
        <title>Comparative genomics of three Colletotrichum scovillei strains and genetic complementation revealed genes involved fungal growth and virulence on chili pepper.</title>
        <authorList>
            <person name="Hsieh D.-K."/>
            <person name="Chuang S.-C."/>
            <person name="Chen C.-Y."/>
            <person name="Chao Y.-T."/>
            <person name="Lu M.-Y.J."/>
            <person name="Lee M.-H."/>
            <person name="Shih M.-C."/>
        </authorList>
    </citation>
    <scope>NUCLEOTIDE SEQUENCE</scope>
    <source>
        <strain evidence="1">Coll-153</strain>
    </source>
</reference>
<feature type="non-terminal residue" evidence="1">
    <location>
        <position position="1"/>
    </location>
</feature>
<gene>
    <name evidence="1" type="ORF">JMJ77_002852</name>
</gene>
<organism evidence="1 2">
    <name type="scientific">Colletotrichum scovillei</name>
    <dbReference type="NCBI Taxonomy" id="1209932"/>
    <lineage>
        <taxon>Eukaryota</taxon>
        <taxon>Fungi</taxon>
        <taxon>Dikarya</taxon>
        <taxon>Ascomycota</taxon>
        <taxon>Pezizomycotina</taxon>
        <taxon>Sordariomycetes</taxon>
        <taxon>Hypocreomycetidae</taxon>
        <taxon>Glomerellales</taxon>
        <taxon>Glomerellaceae</taxon>
        <taxon>Colletotrichum</taxon>
        <taxon>Colletotrichum acutatum species complex</taxon>
    </lineage>
</organism>
<keyword evidence="2" id="KW-1185">Reference proteome</keyword>